<comment type="caution">
    <text evidence="3">The sequence shown here is derived from an EMBL/GenBank/DDBJ whole genome shotgun (WGS) entry which is preliminary data.</text>
</comment>
<dbReference type="Proteomes" id="UP001159364">
    <property type="component" value="Linkage Group LG02"/>
</dbReference>
<name>A0AAV8TWP1_9ROSI</name>
<keyword evidence="2" id="KW-1133">Transmembrane helix</keyword>
<keyword evidence="2" id="KW-0812">Transmembrane</keyword>
<keyword evidence="4" id="KW-1185">Reference proteome</keyword>
<evidence type="ECO:0000256" key="1">
    <source>
        <dbReference type="SAM" id="MobiDB-lite"/>
    </source>
</evidence>
<dbReference type="PANTHER" id="PTHR36595">
    <property type="entry name" value="TRANSMEMBRANE PROTEIN"/>
    <property type="match status" value="1"/>
</dbReference>
<feature type="region of interest" description="Disordered" evidence="1">
    <location>
        <begin position="88"/>
        <end position="109"/>
    </location>
</feature>
<dbReference type="EMBL" id="JAIWQS010000002">
    <property type="protein sequence ID" value="KAJ8771416.1"/>
    <property type="molecule type" value="Genomic_DNA"/>
</dbReference>
<organism evidence="3 4">
    <name type="scientific">Erythroxylum novogranatense</name>
    <dbReference type="NCBI Taxonomy" id="1862640"/>
    <lineage>
        <taxon>Eukaryota</taxon>
        <taxon>Viridiplantae</taxon>
        <taxon>Streptophyta</taxon>
        <taxon>Embryophyta</taxon>
        <taxon>Tracheophyta</taxon>
        <taxon>Spermatophyta</taxon>
        <taxon>Magnoliopsida</taxon>
        <taxon>eudicotyledons</taxon>
        <taxon>Gunneridae</taxon>
        <taxon>Pentapetalae</taxon>
        <taxon>rosids</taxon>
        <taxon>fabids</taxon>
        <taxon>Malpighiales</taxon>
        <taxon>Erythroxylaceae</taxon>
        <taxon>Erythroxylum</taxon>
    </lineage>
</organism>
<accession>A0AAV8TWP1</accession>
<dbReference type="AlphaFoldDB" id="A0AAV8TWP1"/>
<evidence type="ECO:0000313" key="4">
    <source>
        <dbReference type="Proteomes" id="UP001159364"/>
    </source>
</evidence>
<sequence>MDVQVRWFHVRFLYAITTMLDSTLELITQAVSNSLFIFCCCNLIILVIFIGSKSGSDLDQESEIPVSVPMVTYTCPNVNKVSSKAAILSKAPETRTTSNGEDDNGDSHDELRRRVEGFIEKVNRGWRAELVEDFRLSVEVIPDKRWEVS</sequence>
<feature type="transmembrane region" description="Helical" evidence="2">
    <location>
        <begin position="30"/>
        <end position="50"/>
    </location>
</feature>
<dbReference type="PANTHER" id="PTHR36595:SF1">
    <property type="entry name" value="TRANSMEMBRANE PROTEIN"/>
    <property type="match status" value="1"/>
</dbReference>
<reference evidence="3 4" key="1">
    <citation type="submission" date="2021-09" db="EMBL/GenBank/DDBJ databases">
        <title>Genomic insights and catalytic innovation underlie evolution of tropane alkaloids biosynthesis.</title>
        <authorList>
            <person name="Wang Y.-J."/>
            <person name="Tian T."/>
            <person name="Huang J.-P."/>
            <person name="Huang S.-X."/>
        </authorList>
    </citation>
    <scope>NUCLEOTIDE SEQUENCE [LARGE SCALE GENOMIC DNA]</scope>
    <source>
        <strain evidence="3">KIB-2018</strain>
        <tissue evidence="3">Leaf</tissue>
    </source>
</reference>
<proteinExistence type="predicted"/>
<gene>
    <name evidence="3" type="ORF">K2173_026593</name>
</gene>
<protein>
    <submittedName>
        <fullName evidence="3">Uncharacterized protein</fullName>
    </submittedName>
</protein>
<evidence type="ECO:0000256" key="2">
    <source>
        <dbReference type="SAM" id="Phobius"/>
    </source>
</evidence>
<evidence type="ECO:0000313" key="3">
    <source>
        <dbReference type="EMBL" id="KAJ8771416.1"/>
    </source>
</evidence>
<keyword evidence="2" id="KW-0472">Membrane</keyword>